<feature type="compositionally biased region" description="Polar residues" evidence="1">
    <location>
        <begin position="231"/>
        <end position="242"/>
    </location>
</feature>
<feature type="compositionally biased region" description="Basic and acidic residues" evidence="1">
    <location>
        <begin position="271"/>
        <end position="289"/>
    </location>
</feature>
<accession>A0A061APC5</accession>
<evidence type="ECO:0000313" key="3">
    <source>
        <dbReference type="EMBL" id="CDR39408.1"/>
    </source>
</evidence>
<feature type="region of interest" description="Disordered" evidence="1">
    <location>
        <begin position="125"/>
        <end position="156"/>
    </location>
</feature>
<dbReference type="AlphaFoldDB" id="A0A061APC5"/>
<organism evidence="3">
    <name type="scientific">Rhodotorula toruloides</name>
    <name type="common">Yeast</name>
    <name type="synonym">Rhodosporidium toruloides</name>
    <dbReference type="NCBI Taxonomy" id="5286"/>
    <lineage>
        <taxon>Eukaryota</taxon>
        <taxon>Fungi</taxon>
        <taxon>Dikarya</taxon>
        <taxon>Basidiomycota</taxon>
        <taxon>Pucciniomycotina</taxon>
        <taxon>Microbotryomycetes</taxon>
        <taxon>Sporidiobolales</taxon>
        <taxon>Sporidiobolaceae</taxon>
        <taxon>Rhodotorula</taxon>
    </lineage>
</organism>
<sequence length="443" mass="47976">MASSDDDTQKSRVFKGVYAYVHGEFAGLTRRRVGRMVEEGGGRVIDKLDNPKITHMILSPQLWSRQGTTWADLTVRQTIRANEENRTEEDEDYNRVWLLPLEWLTESLAQKKRLDERKYDYERTKDQQRAERAAQLREENKKYGGKSRFGRGERQKYEREKAVAAELAAQKKIEAEGIKLDDQAFSGLSVVANKAGPSSSAAAAPLAAVPAPAVPEIPTAPSAAGGLSSDLIKQSLQAQQDAKYQKPVPPPKPKTPAELGKVADQDGSIKAAEKEEKRAKMLQAAERREPKKFKPLKKPSIEKKPSPPVKSTASTAASSPNNAAPAGSLKPAIGTLKPKQPKPSAWGGGVSRPLPKHVSLPPFGPAPSTNSSASASTSTSTSQTGQKRDFGGLELSDSEDEPLSQQVAKKRKLSSVAPSSDTGSSFKSKNMPSSEIDMLDSDP</sequence>
<gene>
    <name evidence="3" type="ORF">RHTO0S_04e04830g</name>
</gene>
<feature type="compositionally biased region" description="Low complexity" evidence="1">
    <location>
        <begin position="368"/>
        <end position="382"/>
    </location>
</feature>
<dbReference type="EMBL" id="LK052939">
    <property type="protein sequence ID" value="CDR39408.1"/>
    <property type="molecule type" value="Genomic_DNA"/>
</dbReference>
<protein>
    <submittedName>
        <fullName evidence="3">RHTO0S04e04830g1_1</fullName>
    </submittedName>
</protein>
<feature type="compositionally biased region" description="Polar residues" evidence="1">
    <location>
        <begin position="416"/>
        <end position="433"/>
    </location>
</feature>
<dbReference type="InterPro" id="IPR001357">
    <property type="entry name" value="BRCT_dom"/>
</dbReference>
<feature type="compositionally biased region" description="Low complexity" evidence="1">
    <location>
        <begin position="309"/>
        <end position="326"/>
    </location>
</feature>
<feature type="compositionally biased region" description="Basic and acidic residues" evidence="1">
    <location>
        <begin position="125"/>
        <end position="142"/>
    </location>
</feature>
<dbReference type="SUPFAM" id="SSF52113">
    <property type="entry name" value="BRCT domain"/>
    <property type="match status" value="1"/>
</dbReference>
<name>A0A061APC5_RHOTO</name>
<dbReference type="Gene3D" id="3.40.50.10190">
    <property type="entry name" value="BRCT domain"/>
    <property type="match status" value="1"/>
</dbReference>
<evidence type="ECO:0000256" key="1">
    <source>
        <dbReference type="SAM" id="MobiDB-lite"/>
    </source>
</evidence>
<dbReference type="OrthoDB" id="2526852at2759"/>
<evidence type="ECO:0000259" key="2">
    <source>
        <dbReference type="PROSITE" id="PS50172"/>
    </source>
</evidence>
<proteinExistence type="predicted"/>
<feature type="domain" description="BRCT" evidence="2">
    <location>
        <begin position="9"/>
        <end position="121"/>
    </location>
</feature>
<dbReference type="InterPro" id="IPR036420">
    <property type="entry name" value="BRCT_dom_sf"/>
</dbReference>
<reference evidence="3" key="1">
    <citation type="journal article" date="2014" name="Genome Announc.">
        <title>Draft genome sequence of Rhodosporidium toruloides CECT1137, an oleaginous yeast of biotechnological interest.</title>
        <authorList>
            <person name="Morin N."/>
            <person name="Calcas X."/>
            <person name="Devillers H."/>
            <person name="Durrens P."/>
            <person name="Sherman D.J."/>
            <person name="Nicaud J.-M."/>
            <person name="Neuveglise C."/>
        </authorList>
    </citation>
    <scope>NUCLEOTIDE SEQUENCE</scope>
    <source>
        <strain evidence="3">CECT1137</strain>
    </source>
</reference>
<feature type="region of interest" description="Disordered" evidence="1">
    <location>
        <begin position="214"/>
        <end position="443"/>
    </location>
</feature>
<dbReference type="PROSITE" id="PS50172">
    <property type="entry name" value="BRCT"/>
    <property type="match status" value="1"/>
</dbReference>